<dbReference type="Pfam" id="PF00110">
    <property type="entry name" value="wnt"/>
    <property type="match status" value="1"/>
</dbReference>
<evidence type="ECO:0000256" key="8">
    <source>
        <dbReference type="ARBA" id="ARBA00023180"/>
    </source>
</evidence>
<evidence type="ECO:0000256" key="1">
    <source>
        <dbReference type="ARBA" id="ARBA00004498"/>
    </source>
</evidence>
<evidence type="ECO:0000256" key="10">
    <source>
        <dbReference type="RuleBase" id="RU003500"/>
    </source>
</evidence>
<keyword evidence="4" id="KW-0964">Secreted</keyword>
<dbReference type="GO" id="GO:0045165">
    <property type="term" value="P:cell fate commitment"/>
    <property type="evidence" value="ECO:0007669"/>
    <property type="project" value="TreeGrafter"/>
</dbReference>
<dbReference type="GO" id="GO:0030182">
    <property type="term" value="P:neuron differentiation"/>
    <property type="evidence" value="ECO:0007669"/>
    <property type="project" value="TreeGrafter"/>
</dbReference>
<keyword evidence="5" id="KW-0272">Extracellular matrix</keyword>
<comment type="caution">
    <text evidence="12">The sequence shown here is derived from an EMBL/GenBank/DDBJ whole genome shotgun (WGS) entry which is preliminary data.</text>
</comment>
<protein>
    <recommendedName>
        <fullName evidence="10">Protein Wnt</fullName>
    </recommendedName>
</protein>
<keyword evidence="13" id="KW-1185">Reference proteome</keyword>
<keyword evidence="8" id="KW-0325">Glycoprotein</keyword>
<dbReference type="GO" id="GO:0005125">
    <property type="term" value="F:cytokine activity"/>
    <property type="evidence" value="ECO:0007669"/>
    <property type="project" value="TreeGrafter"/>
</dbReference>
<accession>A0AAW1LXQ3</accession>
<dbReference type="GO" id="GO:0005109">
    <property type="term" value="F:frizzled binding"/>
    <property type="evidence" value="ECO:0007669"/>
    <property type="project" value="TreeGrafter"/>
</dbReference>
<dbReference type="GO" id="GO:0060070">
    <property type="term" value="P:canonical Wnt signaling pathway"/>
    <property type="evidence" value="ECO:0007669"/>
    <property type="project" value="TreeGrafter"/>
</dbReference>
<evidence type="ECO:0000313" key="13">
    <source>
        <dbReference type="Proteomes" id="UP001458880"/>
    </source>
</evidence>
<name>A0AAW1LXQ3_POPJA</name>
<sequence>MKILRSTIDMLRVLLCLLVAHFLRETYAGTRKPPNGTWIRMGMLNELMHSDRTPGCEFIPGLSSGQSRLCHLYHDHMHVVALGAQQALVECKHQFQHMRWNCSLEDNVNVFGPVIQIGKYHK</sequence>
<comment type="subcellular location">
    <subcellularLocation>
        <location evidence="1 10">Secreted</location>
        <location evidence="1 10">Extracellular space</location>
        <location evidence="1 10">Extracellular matrix</location>
    </subcellularLocation>
</comment>
<proteinExistence type="inferred from homology"/>
<evidence type="ECO:0000256" key="7">
    <source>
        <dbReference type="ARBA" id="ARBA00023157"/>
    </source>
</evidence>
<comment type="similarity">
    <text evidence="2 10">Belongs to the Wnt family.</text>
</comment>
<evidence type="ECO:0000256" key="9">
    <source>
        <dbReference type="ARBA" id="ARBA00023288"/>
    </source>
</evidence>
<keyword evidence="7" id="KW-1015">Disulfide bond</keyword>
<reference evidence="12 13" key="1">
    <citation type="journal article" date="2024" name="BMC Genomics">
        <title>De novo assembly and annotation of Popillia japonica's genome with initial clues to its potential as an invasive pest.</title>
        <authorList>
            <person name="Cucini C."/>
            <person name="Boschi S."/>
            <person name="Funari R."/>
            <person name="Cardaioli E."/>
            <person name="Iannotti N."/>
            <person name="Marturano G."/>
            <person name="Paoli F."/>
            <person name="Bruttini M."/>
            <person name="Carapelli A."/>
            <person name="Frati F."/>
            <person name="Nardi F."/>
        </authorList>
    </citation>
    <scope>NUCLEOTIDE SEQUENCE [LARGE SCALE GENOMIC DNA]</scope>
    <source>
        <strain evidence="12">DMR45628</strain>
    </source>
</reference>
<evidence type="ECO:0000256" key="2">
    <source>
        <dbReference type="ARBA" id="ARBA00005683"/>
    </source>
</evidence>
<feature type="chain" id="PRO_5043463724" description="Protein Wnt" evidence="11">
    <location>
        <begin position="29"/>
        <end position="122"/>
    </location>
</feature>
<keyword evidence="9" id="KW-0449">Lipoprotein</keyword>
<keyword evidence="11" id="KW-0732">Signal</keyword>
<dbReference type="PANTHER" id="PTHR12027:SF77">
    <property type="entry name" value="PROTEIN WNT-5"/>
    <property type="match status" value="1"/>
</dbReference>
<evidence type="ECO:0000256" key="5">
    <source>
        <dbReference type="ARBA" id="ARBA00022530"/>
    </source>
</evidence>
<organism evidence="12 13">
    <name type="scientific">Popillia japonica</name>
    <name type="common">Japanese beetle</name>
    <dbReference type="NCBI Taxonomy" id="7064"/>
    <lineage>
        <taxon>Eukaryota</taxon>
        <taxon>Metazoa</taxon>
        <taxon>Ecdysozoa</taxon>
        <taxon>Arthropoda</taxon>
        <taxon>Hexapoda</taxon>
        <taxon>Insecta</taxon>
        <taxon>Pterygota</taxon>
        <taxon>Neoptera</taxon>
        <taxon>Endopterygota</taxon>
        <taxon>Coleoptera</taxon>
        <taxon>Polyphaga</taxon>
        <taxon>Scarabaeiformia</taxon>
        <taxon>Scarabaeidae</taxon>
        <taxon>Rutelinae</taxon>
        <taxon>Popillia</taxon>
    </lineage>
</organism>
<dbReference type="EMBL" id="JASPKY010000083">
    <property type="protein sequence ID" value="KAK9738735.1"/>
    <property type="molecule type" value="Genomic_DNA"/>
</dbReference>
<dbReference type="Proteomes" id="UP001458880">
    <property type="component" value="Unassembled WGS sequence"/>
</dbReference>
<comment type="function">
    <text evidence="10">Ligand for members of the frizzled family of seven transmembrane receptors.</text>
</comment>
<dbReference type="AlphaFoldDB" id="A0AAW1LXQ3"/>
<feature type="signal peptide" evidence="11">
    <location>
        <begin position="1"/>
        <end position="28"/>
    </location>
</feature>
<evidence type="ECO:0000256" key="6">
    <source>
        <dbReference type="ARBA" id="ARBA00022687"/>
    </source>
</evidence>
<keyword evidence="3 10" id="KW-0217">Developmental protein</keyword>
<evidence type="ECO:0000256" key="3">
    <source>
        <dbReference type="ARBA" id="ARBA00022473"/>
    </source>
</evidence>
<dbReference type="InterPro" id="IPR005817">
    <property type="entry name" value="Wnt"/>
</dbReference>
<evidence type="ECO:0000256" key="11">
    <source>
        <dbReference type="SAM" id="SignalP"/>
    </source>
</evidence>
<dbReference type="PANTHER" id="PTHR12027">
    <property type="entry name" value="WNT RELATED"/>
    <property type="match status" value="1"/>
</dbReference>
<evidence type="ECO:0000256" key="4">
    <source>
        <dbReference type="ARBA" id="ARBA00022525"/>
    </source>
</evidence>
<evidence type="ECO:0000313" key="12">
    <source>
        <dbReference type="EMBL" id="KAK9738735.1"/>
    </source>
</evidence>
<dbReference type="GO" id="GO:0005615">
    <property type="term" value="C:extracellular space"/>
    <property type="evidence" value="ECO:0007669"/>
    <property type="project" value="TreeGrafter"/>
</dbReference>
<keyword evidence="6 10" id="KW-0879">Wnt signaling pathway</keyword>
<gene>
    <name evidence="12" type="ORF">QE152_g9613</name>
</gene>